<dbReference type="InterPro" id="IPR011257">
    <property type="entry name" value="DNA_glycosylase"/>
</dbReference>
<keyword evidence="1" id="KW-0255">Endonuclease</keyword>
<reference evidence="1 2" key="1">
    <citation type="submission" date="2022-07" db="EMBL/GenBank/DDBJ databases">
        <authorList>
            <person name="Criscuolo A."/>
        </authorList>
    </citation>
    <scope>NUCLEOTIDE SEQUENCE [LARGE SCALE GENOMIC DNA]</scope>
    <source>
        <strain evidence="2">CIP 111951</strain>
    </source>
</reference>
<organism evidence="1 2">
    <name type="scientific">Pseudoalteromonas holothuriae</name>
    <dbReference type="NCBI Taxonomy" id="2963714"/>
    <lineage>
        <taxon>Bacteria</taxon>
        <taxon>Pseudomonadati</taxon>
        <taxon>Pseudomonadota</taxon>
        <taxon>Gammaproteobacteria</taxon>
        <taxon>Alteromonadales</taxon>
        <taxon>Pseudoalteromonadaceae</taxon>
        <taxon>Pseudoalteromonas</taxon>
    </lineage>
</organism>
<keyword evidence="1" id="KW-0456">Lyase</keyword>
<dbReference type="GO" id="GO:0140078">
    <property type="term" value="F:class I DNA-(apurinic or apyrimidinic site) endonuclease activity"/>
    <property type="evidence" value="ECO:0007669"/>
    <property type="project" value="UniProtKB-EC"/>
</dbReference>
<comment type="caution">
    <text evidence="1">The sequence shown here is derived from an EMBL/GenBank/DDBJ whole genome shotgun (WGS) entry which is preliminary data.</text>
</comment>
<accession>A0ABN8UH71</accession>
<protein>
    <submittedName>
        <fullName evidence="1">Endonuclease III</fullName>
        <ecNumber evidence="1">4.2.99.18</ecNumber>
    </submittedName>
</protein>
<sequence>MRNTSYLALLSFVWPTIALDTHIDRVPNRTKFAMGKNVVEVEKKLEKVVPVEFKVDVQHWLILHGRYVSLRKLSIETEYINIISSLNFEQLVKLEALALFDLTVRLCN</sequence>
<dbReference type="SUPFAM" id="SSF48150">
    <property type="entry name" value="DNA-glycosylase"/>
    <property type="match status" value="1"/>
</dbReference>
<dbReference type="Gene3D" id="1.10.1670.10">
    <property type="entry name" value="Helix-hairpin-Helix base-excision DNA repair enzymes (C-terminal)"/>
    <property type="match status" value="1"/>
</dbReference>
<dbReference type="InterPro" id="IPR023170">
    <property type="entry name" value="HhH_base_excis_C"/>
</dbReference>
<proteinExistence type="predicted"/>
<evidence type="ECO:0000313" key="1">
    <source>
        <dbReference type="EMBL" id="CAH9052171.1"/>
    </source>
</evidence>
<evidence type="ECO:0000313" key="2">
    <source>
        <dbReference type="Proteomes" id="UP001152485"/>
    </source>
</evidence>
<name>A0ABN8UH71_9GAMM</name>
<dbReference type="Proteomes" id="UP001152485">
    <property type="component" value="Unassembled WGS sequence"/>
</dbReference>
<gene>
    <name evidence="1" type="primary">nth_1</name>
    <name evidence="1" type="ORF">PSECIP111951_00562</name>
</gene>
<keyword evidence="1" id="KW-0540">Nuclease</keyword>
<dbReference type="EC" id="4.2.99.18" evidence="1"/>
<keyword evidence="1" id="KW-0378">Hydrolase</keyword>
<dbReference type="EMBL" id="CAMAPD010000002">
    <property type="protein sequence ID" value="CAH9052171.1"/>
    <property type="molecule type" value="Genomic_DNA"/>
</dbReference>